<comment type="caution">
    <text evidence="16">The sequence shown here is derived from an EMBL/GenBank/DDBJ whole genome shotgun (WGS) entry which is preliminary data.</text>
</comment>
<evidence type="ECO:0000256" key="11">
    <source>
        <dbReference type="RuleBase" id="RU004327"/>
    </source>
</evidence>
<evidence type="ECO:0000259" key="15">
    <source>
        <dbReference type="Pfam" id="PF02880"/>
    </source>
</evidence>
<dbReference type="GO" id="GO:0006048">
    <property type="term" value="P:UDP-N-acetylglucosamine biosynthetic process"/>
    <property type="evidence" value="ECO:0007669"/>
    <property type="project" value="TreeGrafter"/>
</dbReference>
<feature type="active site" description="Phosphoserine intermediate" evidence="9">
    <location>
        <position position="109"/>
    </location>
</feature>
<dbReference type="OrthoDB" id="9803322at2"/>
<evidence type="ECO:0000313" key="17">
    <source>
        <dbReference type="Proteomes" id="UP000281708"/>
    </source>
</evidence>
<dbReference type="NCBIfam" id="TIGR01455">
    <property type="entry name" value="glmM"/>
    <property type="match status" value="1"/>
</dbReference>
<dbReference type="Gene3D" id="3.40.120.10">
    <property type="entry name" value="Alpha-D-Glucose-1,6-Bisphosphate, subunit A, domain 3"/>
    <property type="match status" value="3"/>
</dbReference>
<dbReference type="FunFam" id="3.40.120.10:FF:000001">
    <property type="entry name" value="Phosphoglucosamine mutase"/>
    <property type="match status" value="1"/>
</dbReference>
<dbReference type="InterPro" id="IPR036900">
    <property type="entry name" value="A-D-PHexomutase_C_sf"/>
</dbReference>
<dbReference type="Gene3D" id="3.30.310.50">
    <property type="entry name" value="Alpha-D-phosphohexomutase, C-terminal domain"/>
    <property type="match status" value="1"/>
</dbReference>
<proteinExistence type="inferred from homology"/>
<dbReference type="GO" id="GO:0005975">
    <property type="term" value="P:carbohydrate metabolic process"/>
    <property type="evidence" value="ECO:0007669"/>
    <property type="project" value="InterPro"/>
</dbReference>
<dbReference type="Pfam" id="PF02878">
    <property type="entry name" value="PGM_PMM_I"/>
    <property type="match status" value="1"/>
</dbReference>
<evidence type="ECO:0000256" key="8">
    <source>
        <dbReference type="ARBA" id="ARBA00068193"/>
    </source>
</evidence>
<feature type="binding site" evidence="9">
    <location>
        <position position="248"/>
    </location>
    <ligand>
        <name>Mg(2+)</name>
        <dbReference type="ChEBI" id="CHEBI:18420"/>
    </ligand>
</feature>
<keyword evidence="17" id="KW-1185">Reference proteome</keyword>
<keyword evidence="4 9" id="KW-0460">Magnesium</keyword>
<comment type="cofactor">
    <cofactor evidence="9">
        <name>Mg(2+)</name>
        <dbReference type="ChEBI" id="CHEBI:18420"/>
    </cofactor>
    <text evidence="9">Binds 1 Mg(2+) ion per subunit.</text>
</comment>
<dbReference type="EMBL" id="RDBE01000001">
    <property type="protein sequence ID" value="RLV50681.1"/>
    <property type="molecule type" value="Genomic_DNA"/>
</dbReference>
<evidence type="ECO:0000259" key="13">
    <source>
        <dbReference type="Pfam" id="PF02878"/>
    </source>
</evidence>
<feature type="modified residue" description="Phosphoserine" evidence="9">
    <location>
        <position position="109"/>
    </location>
</feature>
<keyword evidence="5 9" id="KW-0413">Isomerase</keyword>
<feature type="binding site" description="via phosphate group" evidence="9">
    <location>
        <position position="109"/>
    </location>
    <ligand>
        <name>Mg(2+)</name>
        <dbReference type="ChEBI" id="CHEBI:18420"/>
    </ligand>
</feature>
<dbReference type="Pfam" id="PF02879">
    <property type="entry name" value="PGM_PMM_II"/>
    <property type="match status" value="1"/>
</dbReference>
<evidence type="ECO:0000256" key="3">
    <source>
        <dbReference type="ARBA" id="ARBA00022723"/>
    </source>
</evidence>
<evidence type="ECO:0000313" key="16">
    <source>
        <dbReference type="EMBL" id="RLV50681.1"/>
    </source>
</evidence>
<dbReference type="PANTHER" id="PTHR42946:SF1">
    <property type="entry name" value="PHOSPHOGLUCOMUTASE (ALPHA-D-GLUCOSE-1,6-BISPHOSPHATE-DEPENDENT)"/>
    <property type="match status" value="1"/>
</dbReference>
<feature type="domain" description="Alpha-D-phosphohexomutase C-terminal" evidence="12">
    <location>
        <begin position="379"/>
        <end position="444"/>
    </location>
</feature>
<dbReference type="RefSeq" id="WP_121804362.1">
    <property type="nucleotide sequence ID" value="NZ_RDBE01000001.1"/>
</dbReference>
<dbReference type="Proteomes" id="UP000281708">
    <property type="component" value="Unassembled WGS sequence"/>
</dbReference>
<accession>A0A3L8P647</accession>
<dbReference type="EC" id="5.4.2.10" evidence="7 9"/>
<dbReference type="SUPFAM" id="SSF55957">
    <property type="entry name" value="Phosphoglucomutase, C-terminal domain"/>
    <property type="match status" value="1"/>
</dbReference>
<evidence type="ECO:0000256" key="1">
    <source>
        <dbReference type="ARBA" id="ARBA00010231"/>
    </source>
</evidence>
<dbReference type="GO" id="GO:0008966">
    <property type="term" value="F:phosphoglucosamine mutase activity"/>
    <property type="evidence" value="ECO:0007669"/>
    <property type="project" value="UniProtKB-UniRule"/>
</dbReference>
<dbReference type="GO" id="GO:0005829">
    <property type="term" value="C:cytosol"/>
    <property type="evidence" value="ECO:0007669"/>
    <property type="project" value="TreeGrafter"/>
</dbReference>
<dbReference type="SUPFAM" id="SSF53738">
    <property type="entry name" value="Phosphoglucomutase, first 3 domains"/>
    <property type="match status" value="3"/>
</dbReference>
<evidence type="ECO:0000259" key="12">
    <source>
        <dbReference type="Pfam" id="PF00408"/>
    </source>
</evidence>
<feature type="domain" description="Alpha-D-phosphohexomutase alpha/beta/alpha" evidence="15">
    <location>
        <begin position="263"/>
        <end position="370"/>
    </location>
</feature>
<organism evidence="16 17">
    <name type="scientific">Nocardioides mangrovicus</name>
    <dbReference type="NCBI Taxonomy" id="2478913"/>
    <lineage>
        <taxon>Bacteria</taxon>
        <taxon>Bacillati</taxon>
        <taxon>Actinomycetota</taxon>
        <taxon>Actinomycetes</taxon>
        <taxon>Propionibacteriales</taxon>
        <taxon>Nocardioidaceae</taxon>
        <taxon>Nocardioides</taxon>
    </lineage>
</organism>
<sequence>MARLFGTDGVRGLANGELTAELTLDLSVAAAHVLGEAGAFEHTSGWNGRPFAVVGRDTRISGQFLEAAVVAGLASAGVDVLLLGELPTPGVAHLTAALGADLGVMLSASHNPMPDNGVKFFARGGVKLDDTLEDAVEQRLGEPWQRPTGAAVGRVSTHPTAVDEYAAHLVGTLDAPLAGLRVVLDCAQGAASVVGPRALASAGAEVIAICASPDGLNINDGCGSTHLDVLRAAVIEHGADAGFAVDGDADRCLAVDAAGETVDGDQLLAILALAMREQQQLREDTLVVTVMSNLGLLTAMRAAGVTVRTTAVGDRYVLEAMRAGGFNLGGEQSGHVIMTDHATTGDGLLAALHVLERMARTGSSLAELAGVVTRLPQVLVNVPGVDKARASHDPEVSAAVAQAEAELGEQGRVLLRSSGTEPLVRVMVEAPTVEQAQDVADRLAGVVKVRLGL</sequence>
<dbReference type="InterPro" id="IPR006352">
    <property type="entry name" value="GlmM_bact"/>
</dbReference>
<gene>
    <name evidence="9" type="primary">glmM</name>
    <name evidence="16" type="ORF">D9V37_01550</name>
</gene>
<evidence type="ECO:0000256" key="9">
    <source>
        <dbReference type="HAMAP-Rule" id="MF_01554"/>
    </source>
</evidence>
<feature type="domain" description="Alpha-D-phosphohexomutase alpha/beta/alpha" evidence="13">
    <location>
        <begin position="3"/>
        <end position="140"/>
    </location>
</feature>
<dbReference type="InterPro" id="IPR005841">
    <property type="entry name" value="Alpha-D-phosphohexomutase_SF"/>
</dbReference>
<dbReference type="HAMAP" id="MF_01554_B">
    <property type="entry name" value="GlmM_B"/>
    <property type="match status" value="1"/>
</dbReference>
<dbReference type="AlphaFoldDB" id="A0A3L8P647"/>
<evidence type="ECO:0000256" key="4">
    <source>
        <dbReference type="ARBA" id="ARBA00022842"/>
    </source>
</evidence>
<evidence type="ECO:0000256" key="10">
    <source>
        <dbReference type="RuleBase" id="RU004326"/>
    </source>
</evidence>
<dbReference type="Pfam" id="PF00408">
    <property type="entry name" value="PGM_PMM_IV"/>
    <property type="match status" value="1"/>
</dbReference>
<evidence type="ECO:0000256" key="6">
    <source>
        <dbReference type="ARBA" id="ARBA00050364"/>
    </source>
</evidence>
<dbReference type="InterPro" id="IPR016066">
    <property type="entry name" value="A-D-PHexomutase_CS"/>
</dbReference>
<comment type="PTM">
    <text evidence="9">Activated by phosphorylation.</text>
</comment>
<evidence type="ECO:0000259" key="14">
    <source>
        <dbReference type="Pfam" id="PF02879"/>
    </source>
</evidence>
<comment type="similarity">
    <text evidence="1 9 10">Belongs to the phosphohexose mutase family.</text>
</comment>
<dbReference type="Pfam" id="PF02880">
    <property type="entry name" value="PGM_PMM_III"/>
    <property type="match status" value="1"/>
</dbReference>
<name>A0A3L8P647_9ACTN</name>
<dbReference type="InterPro" id="IPR016055">
    <property type="entry name" value="A-D-PHexomutase_a/b/a-I/II/III"/>
</dbReference>
<dbReference type="InterPro" id="IPR005843">
    <property type="entry name" value="A-D-PHexomutase_C"/>
</dbReference>
<reference evidence="16 17" key="1">
    <citation type="submission" date="2018-10" db="EMBL/GenBank/DDBJ databases">
        <title>Marmoricola sp. 4Q3S-7 whole genome shotgun sequence.</title>
        <authorList>
            <person name="Li F."/>
        </authorList>
    </citation>
    <scope>NUCLEOTIDE SEQUENCE [LARGE SCALE GENOMIC DNA]</scope>
    <source>
        <strain evidence="16 17">4Q3S-7</strain>
    </source>
</reference>
<dbReference type="GO" id="GO:0004615">
    <property type="term" value="F:phosphomannomutase activity"/>
    <property type="evidence" value="ECO:0007669"/>
    <property type="project" value="TreeGrafter"/>
</dbReference>
<dbReference type="FunFam" id="3.40.120.10:FF:000002">
    <property type="entry name" value="Phosphoglucosamine mutase"/>
    <property type="match status" value="1"/>
</dbReference>
<protein>
    <recommendedName>
        <fullName evidence="8 9">Phosphoglucosamine mutase</fullName>
        <ecNumber evidence="7 9">5.4.2.10</ecNumber>
    </recommendedName>
</protein>
<comment type="catalytic activity">
    <reaction evidence="6 9 11">
        <text>alpha-D-glucosamine 1-phosphate = D-glucosamine 6-phosphate</text>
        <dbReference type="Rhea" id="RHEA:23424"/>
        <dbReference type="ChEBI" id="CHEBI:58516"/>
        <dbReference type="ChEBI" id="CHEBI:58725"/>
        <dbReference type="EC" id="5.4.2.10"/>
    </reaction>
</comment>
<dbReference type="InterPro" id="IPR005846">
    <property type="entry name" value="A-D-PHexomutase_a/b/a-III"/>
</dbReference>
<dbReference type="GO" id="GO:0009252">
    <property type="term" value="P:peptidoglycan biosynthetic process"/>
    <property type="evidence" value="ECO:0007669"/>
    <property type="project" value="TreeGrafter"/>
</dbReference>
<evidence type="ECO:0000256" key="7">
    <source>
        <dbReference type="ARBA" id="ARBA00066330"/>
    </source>
</evidence>
<comment type="function">
    <text evidence="9 11">Catalyzes the conversion of glucosamine-6-phosphate to glucosamine-1-phosphate.</text>
</comment>
<keyword evidence="3 9" id="KW-0479">Metal-binding</keyword>
<feature type="binding site" evidence="9">
    <location>
        <position position="250"/>
    </location>
    <ligand>
        <name>Mg(2+)</name>
        <dbReference type="ChEBI" id="CHEBI:18420"/>
    </ligand>
</feature>
<dbReference type="InterPro" id="IPR050060">
    <property type="entry name" value="Phosphoglucosamine_mutase"/>
</dbReference>
<dbReference type="CDD" id="cd05802">
    <property type="entry name" value="GlmM"/>
    <property type="match status" value="1"/>
</dbReference>
<dbReference type="PRINTS" id="PR00509">
    <property type="entry name" value="PGMPMM"/>
</dbReference>
<keyword evidence="2 9" id="KW-0597">Phosphoprotein</keyword>
<dbReference type="PROSITE" id="PS00710">
    <property type="entry name" value="PGM_PMM"/>
    <property type="match status" value="1"/>
</dbReference>
<dbReference type="InterPro" id="IPR005844">
    <property type="entry name" value="A-D-PHexomutase_a/b/a-I"/>
</dbReference>
<dbReference type="GO" id="GO:0000287">
    <property type="term" value="F:magnesium ion binding"/>
    <property type="evidence" value="ECO:0007669"/>
    <property type="project" value="UniProtKB-UniRule"/>
</dbReference>
<feature type="domain" description="Alpha-D-phosphohexomutase alpha/beta/alpha" evidence="14">
    <location>
        <begin position="163"/>
        <end position="259"/>
    </location>
</feature>
<dbReference type="PANTHER" id="PTHR42946">
    <property type="entry name" value="PHOSPHOHEXOSE MUTASE"/>
    <property type="match status" value="1"/>
</dbReference>
<dbReference type="FunFam" id="3.30.310.50:FF:000001">
    <property type="entry name" value="Phosphoglucosamine mutase"/>
    <property type="match status" value="1"/>
</dbReference>
<dbReference type="InterPro" id="IPR005845">
    <property type="entry name" value="A-D-PHexomutase_a/b/a-II"/>
</dbReference>
<evidence type="ECO:0000256" key="5">
    <source>
        <dbReference type="ARBA" id="ARBA00023235"/>
    </source>
</evidence>
<evidence type="ECO:0000256" key="2">
    <source>
        <dbReference type="ARBA" id="ARBA00022553"/>
    </source>
</evidence>
<feature type="binding site" evidence="9">
    <location>
        <position position="246"/>
    </location>
    <ligand>
        <name>Mg(2+)</name>
        <dbReference type="ChEBI" id="CHEBI:18420"/>
    </ligand>
</feature>